<evidence type="ECO:0000256" key="1">
    <source>
        <dbReference type="SAM" id="MobiDB-lite"/>
    </source>
</evidence>
<proteinExistence type="predicted"/>
<name>A0A8H4JL78_9HYPO</name>
<sequence>MRELRYAIGARAGEDDDDDDYDEPGPLPLPLPSNTPGITAGTGVITADLPTETAPSSIGPASPTALDTMTLQLNQDIKTVVKLVEDIANREASIEEVSKPSQRQCNVDKSNFSSQTETTIQVGWSGGGHIRPMSQPSMIQTLMATAAKFPNLVASSPQRTCAILMKYESLYSFMALKPPALGPMFYENAPICTNALLDAYMDYKNIYRNLGTDLSVIQAGTKVFKGWEDSVNKFADKTTLSAIDDELPFPATIKGIDLAQSYRLQGTSSCVFPGLLENPEDENVKPDEAAKAASYVDYQPNVGNLRTVTIEIHKGAVSAIALRYANGLTAMIGTPGASHIVFITLGAEENEKINVIVKHYHERVPTSELLPQGLRCIVTGRCGKFLPHEFSINIFPTTELIENKTTISIEMTTETVTKWLFVMSRYDSDPDTADFVWGDESSSYPR</sequence>
<protein>
    <submittedName>
        <fullName evidence="2">Uncharacterized protein</fullName>
    </submittedName>
</protein>
<evidence type="ECO:0000313" key="3">
    <source>
        <dbReference type="Proteomes" id="UP000536711"/>
    </source>
</evidence>
<dbReference type="OrthoDB" id="3231004at2759"/>
<reference evidence="2 3" key="1">
    <citation type="submission" date="2020-01" db="EMBL/GenBank/DDBJ databases">
        <title>Identification and distribution of gene clusters putatively required for synthesis of sphingolipid metabolism inhibitors in phylogenetically diverse species of the filamentous fungus Fusarium.</title>
        <authorList>
            <person name="Kim H.-S."/>
            <person name="Busman M."/>
            <person name="Brown D.W."/>
            <person name="Divon H."/>
            <person name="Uhlig S."/>
            <person name="Proctor R.H."/>
        </authorList>
    </citation>
    <scope>NUCLEOTIDE SEQUENCE [LARGE SCALE GENOMIC DNA]</scope>
    <source>
        <strain evidence="2 3">NRRL 13308</strain>
    </source>
</reference>
<evidence type="ECO:0000313" key="2">
    <source>
        <dbReference type="EMBL" id="KAF4434755.1"/>
    </source>
</evidence>
<accession>A0A8H4JL78</accession>
<dbReference type="AlphaFoldDB" id="A0A8H4JL78"/>
<dbReference type="Proteomes" id="UP000536711">
    <property type="component" value="Unassembled WGS sequence"/>
</dbReference>
<feature type="compositionally biased region" description="Acidic residues" evidence="1">
    <location>
        <begin position="14"/>
        <end position="23"/>
    </location>
</feature>
<feature type="region of interest" description="Disordered" evidence="1">
    <location>
        <begin position="8"/>
        <end position="36"/>
    </location>
</feature>
<comment type="caution">
    <text evidence="2">The sequence shown here is derived from an EMBL/GenBank/DDBJ whole genome shotgun (WGS) entry which is preliminary data.</text>
</comment>
<gene>
    <name evidence="2" type="ORF">FACUT_7702</name>
</gene>
<dbReference type="EMBL" id="JAADJF010000199">
    <property type="protein sequence ID" value="KAF4434755.1"/>
    <property type="molecule type" value="Genomic_DNA"/>
</dbReference>
<keyword evidence="3" id="KW-1185">Reference proteome</keyword>
<organism evidence="2 3">
    <name type="scientific">Fusarium acutatum</name>
    <dbReference type="NCBI Taxonomy" id="78861"/>
    <lineage>
        <taxon>Eukaryota</taxon>
        <taxon>Fungi</taxon>
        <taxon>Dikarya</taxon>
        <taxon>Ascomycota</taxon>
        <taxon>Pezizomycotina</taxon>
        <taxon>Sordariomycetes</taxon>
        <taxon>Hypocreomycetidae</taxon>
        <taxon>Hypocreales</taxon>
        <taxon>Nectriaceae</taxon>
        <taxon>Fusarium</taxon>
        <taxon>Fusarium fujikuroi species complex</taxon>
    </lineage>
</organism>